<dbReference type="Pfam" id="PF01757">
    <property type="entry name" value="Acyl_transf_3"/>
    <property type="match status" value="1"/>
</dbReference>
<proteinExistence type="predicted"/>
<feature type="transmembrane region" description="Helical" evidence="1">
    <location>
        <begin position="65"/>
        <end position="86"/>
    </location>
</feature>
<keyword evidence="1" id="KW-1133">Transmembrane helix</keyword>
<evidence type="ECO:0000313" key="4">
    <source>
        <dbReference type="Proteomes" id="UP000838748"/>
    </source>
</evidence>
<keyword evidence="1" id="KW-0472">Membrane</keyword>
<feature type="transmembrane region" description="Helical" evidence="1">
    <location>
        <begin position="12"/>
        <end position="30"/>
    </location>
</feature>
<gene>
    <name evidence="3" type="ORF">VMF7928_02559</name>
</gene>
<keyword evidence="1" id="KW-0812">Transmembrane</keyword>
<evidence type="ECO:0000256" key="1">
    <source>
        <dbReference type="SAM" id="Phobius"/>
    </source>
</evidence>
<organism evidence="3 4">
    <name type="scientific">Vibrio marisflavi CECT 7928</name>
    <dbReference type="NCBI Taxonomy" id="634439"/>
    <lineage>
        <taxon>Bacteria</taxon>
        <taxon>Pseudomonadati</taxon>
        <taxon>Pseudomonadota</taxon>
        <taxon>Gammaproteobacteria</taxon>
        <taxon>Vibrionales</taxon>
        <taxon>Vibrionaceae</taxon>
        <taxon>Vibrio</taxon>
    </lineage>
</organism>
<evidence type="ECO:0000313" key="3">
    <source>
        <dbReference type="EMBL" id="CAH0539989.1"/>
    </source>
</evidence>
<dbReference type="InterPro" id="IPR002656">
    <property type="entry name" value="Acyl_transf_3_dom"/>
</dbReference>
<evidence type="ECO:0000259" key="2">
    <source>
        <dbReference type="Pfam" id="PF01757"/>
    </source>
</evidence>
<feature type="transmembrane region" description="Helical" evidence="1">
    <location>
        <begin position="306"/>
        <end position="329"/>
    </location>
</feature>
<feature type="transmembrane region" description="Helical" evidence="1">
    <location>
        <begin position="141"/>
        <end position="159"/>
    </location>
</feature>
<name>A0ABM9A5C5_9VIBR</name>
<dbReference type="Proteomes" id="UP000838748">
    <property type="component" value="Unassembled WGS sequence"/>
</dbReference>
<comment type="caution">
    <text evidence="3">The sequence shown here is derived from an EMBL/GenBank/DDBJ whole genome shotgun (WGS) entry which is preliminary data.</text>
</comment>
<protein>
    <recommendedName>
        <fullName evidence="2">Acyltransferase 3 domain-containing protein</fullName>
    </recommendedName>
</protein>
<feature type="transmembrane region" description="Helical" evidence="1">
    <location>
        <begin position="106"/>
        <end position="129"/>
    </location>
</feature>
<keyword evidence="4" id="KW-1185">Reference proteome</keyword>
<feature type="transmembrane region" description="Helical" evidence="1">
    <location>
        <begin position="203"/>
        <end position="222"/>
    </location>
</feature>
<dbReference type="EMBL" id="CAKLDM010000002">
    <property type="protein sequence ID" value="CAH0539989.1"/>
    <property type="molecule type" value="Genomic_DNA"/>
</dbReference>
<feature type="transmembrane region" description="Helical" evidence="1">
    <location>
        <begin position="36"/>
        <end position="53"/>
    </location>
</feature>
<feature type="transmembrane region" description="Helical" evidence="1">
    <location>
        <begin position="237"/>
        <end position="255"/>
    </location>
</feature>
<reference evidence="3" key="1">
    <citation type="submission" date="2021-11" db="EMBL/GenBank/DDBJ databases">
        <authorList>
            <person name="Rodrigo-Torres L."/>
            <person name="Arahal R. D."/>
            <person name="Lucena T."/>
        </authorList>
    </citation>
    <scope>NUCLEOTIDE SEQUENCE</scope>
    <source>
        <strain evidence="3">CECT 7928</strain>
    </source>
</reference>
<feature type="domain" description="Acyltransferase 3" evidence="2">
    <location>
        <begin position="5"/>
        <end position="317"/>
    </location>
</feature>
<dbReference type="RefSeq" id="WP_237362020.1">
    <property type="nucleotide sequence ID" value="NZ_CAKLDM010000002.1"/>
</dbReference>
<feature type="transmembrane region" description="Helical" evidence="1">
    <location>
        <begin position="171"/>
        <end position="191"/>
    </location>
</feature>
<sequence length="347" mass="40165">MRSVKIDLLRFIGLSMIILAHVHPGAIVFQLRNFDVPLMVIVSGMAFAVSFNESEKYSEYIWKRVKRLVLPVWAFLSIYFPLVFIFRPSSSDVGSLNVILGSYFMINGIGFVWIIRVFILVALVAPFIYGLHKKNTSDFKFLFTVILSLFVFELFRYIFSLHSEDSSLTYLSAEYSLFYLVPYSLLFALGLRIPKLGREVNYALSFFFLAIFVSIAVTLYIHTGEFVSTNDYKYPPSIYYTSYAISVSIFIWLISDRIQHLLSRVKLLEKFVLHIARNTIWIYLWHIPMVKVLDKLVPNMNILLKYVIVSSFGITVASCQIWILTRFLIPRIKSVKLAKNLRVVFTG</sequence>
<accession>A0ABM9A5C5</accession>